<keyword evidence="2" id="KW-1185">Reference proteome</keyword>
<protein>
    <submittedName>
        <fullName evidence="1">Uncharacterized protein</fullName>
    </submittedName>
</protein>
<organism evidence="1 2">
    <name type="scientific">Streptomyces parvus</name>
    <dbReference type="NCBI Taxonomy" id="66428"/>
    <lineage>
        <taxon>Bacteria</taxon>
        <taxon>Bacillati</taxon>
        <taxon>Actinomycetota</taxon>
        <taxon>Actinomycetes</taxon>
        <taxon>Kitasatosporales</taxon>
        <taxon>Streptomycetaceae</taxon>
        <taxon>Streptomyces</taxon>
    </lineage>
</organism>
<dbReference type="AlphaFoldDB" id="A0A5D4JPI7"/>
<proteinExistence type="predicted"/>
<evidence type="ECO:0000313" key="2">
    <source>
        <dbReference type="Proteomes" id="UP000323242"/>
    </source>
</evidence>
<dbReference type="Proteomes" id="UP000323242">
    <property type="component" value="Unassembled WGS sequence"/>
</dbReference>
<sequence>MDQTTEDPRSGWCHWHKGPSGTAVLVQVIEQNSGPGAALYACAPCREQRRLTPLAEQPDEVAYRAYLGHTAECTGCGRAGRCEDGARLWEAYRGALAALPA</sequence>
<evidence type="ECO:0000313" key="1">
    <source>
        <dbReference type="EMBL" id="TYR66170.1"/>
    </source>
</evidence>
<name>A0A5D4JPI7_9ACTN</name>
<gene>
    <name evidence="1" type="ORF">FY004_02360</name>
</gene>
<dbReference type="RefSeq" id="WP_030588286.1">
    <property type="nucleotide sequence ID" value="NZ_VSZQ01000007.1"/>
</dbReference>
<comment type="caution">
    <text evidence="1">The sequence shown here is derived from an EMBL/GenBank/DDBJ whole genome shotgun (WGS) entry which is preliminary data.</text>
</comment>
<accession>A0A5D4JPI7</accession>
<dbReference type="EMBL" id="VSZQ01000007">
    <property type="protein sequence ID" value="TYR66170.1"/>
    <property type="molecule type" value="Genomic_DNA"/>
</dbReference>
<reference evidence="1 2" key="1">
    <citation type="submission" date="2019-08" db="EMBL/GenBank/DDBJ databases">
        <title>Draft genome for granaticin producer strain Streptomyces parvus C05.</title>
        <authorList>
            <person name="Gonzalez-Pimentel J.L."/>
        </authorList>
    </citation>
    <scope>NUCLEOTIDE SEQUENCE [LARGE SCALE GENOMIC DNA]</scope>
    <source>
        <strain evidence="1 2">C05</strain>
    </source>
</reference>